<dbReference type="PROSITE" id="PS51130">
    <property type="entry name" value="PDXT_SNO_2"/>
    <property type="match status" value="1"/>
</dbReference>
<dbReference type="EC" id="3.5.1.2" evidence="2"/>
<dbReference type="InterPro" id="IPR002161">
    <property type="entry name" value="PdxT/SNO"/>
</dbReference>
<sequence length="181" mass="19931">MGIESVSVKLPKDLDGIEGLVIPGGESTTISLLIDKFDLREPILSFAINYPIMGTCAGLILMAKKVYDSRVVPLGLLNISVDRNAYGRQIMSSTETGKFYFGEEYSKFPATLIRAPKITEVGKNVQVLGSNQHEEPLVVLSGHFLGLSFHPEIDGLSIFHEILFDSNSKYFRTNLDQVHAA</sequence>
<proteinExistence type="inferred from homology"/>
<dbReference type="GO" id="GO:0008614">
    <property type="term" value="P:pyridoxine metabolic process"/>
    <property type="evidence" value="ECO:0007669"/>
    <property type="project" value="TreeGrafter"/>
</dbReference>
<evidence type="ECO:0000256" key="5">
    <source>
        <dbReference type="ARBA" id="ARBA00023239"/>
    </source>
</evidence>
<dbReference type="GO" id="GO:0016829">
    <property type="term" value="F:lyase activity"/>
    <property type="evidence" value="ECO:0007669"/>
    <property type="project" value="UniProtKB-KW"/>
</dbReference>
<keyword evidence="4" id="KW-0315">Glutamine amidotransferase</keyword>
<dbReference type="GO" id="GO:0004359">
    <property type="term" value="F:glutaminase activity"/>
    <property type="evidence" value="ECO:0007669"/>
    <property type="project" value="UniProtKB-EC"/>
</dbReference>
<dbReference type="Gene3D" id="3.40.50.880">
    <property type="match status" value="1"/>
</dbReference>
<dbReference type="AlphaFoldDB" id="A0A381W394"/>
<accession>A0A381W394</accession>
<evidence type="ECO:0000256" key="1">
    <source>
        <dbReference type="ARBA" id="ARBA00008345"/>
    </source>
</evidence>
<evidence type="ECO:0000256" key="4">
    <source>
        <dbReference type="ARBA" id="ARBA00022962"/>
    </source>
</evidence>
<protein>
    <recommendedName>
        <fullName evidence="2">glutaminase</fullName>
        <ecNumber evidence="2">3.5.1.2</ecNumber>
    </recommendedName>
</protein>
<dbReference type="PIRSF" id="PIRSF005639">
    <property type="entry name" value="Glut_amidoT_SNO"/>
    <property type="match status" value="1"/>
</dbReference>
<dbReference type="InterPro" id="IPR021196">
    <property type="entry name" value="PdxT/SNO_CS"/>
</dbReference>
<organism evidence="7">
    <name type="scientific">marine metagenome</name>
    <dbReference type="NCBI Taxonomy" id="408172"/>
    <lineage>
        <taxon>unclassified sequences</taxon>
        <taxon>metagenomes</taxon>
        <taxon>ecological metagenomes</taxon>
    </lineage>
</organism>
<dbReference type="GO" id="GO:0042823">
    <property type="term" value="P:pyridoxal phosphate biosynthetic process"/>
    <property type="evidence" value="ECO:0007669"/>
    <property type="project" value="InterPro"/>
</dbReference>
<evidence type="ECO:0000256" key="3">
    <source>
        <dbReference type="ARBA" id="ARBA00022801"/>
    </source>
</evidence>
<dbReference type="Pfam" id="PF01174">
    <property type="entry name" value="SNO"/>
    <property type="match status" value="1"/>
</dbReference>
<dbReference type="NCBIfam" id="TIGR03800">
    <property type="entry name" value="PLP_synth_Pdx2"/>
    <property type="match status" value="1"/>
</dbReference>
<keyword evidence="5" id="KW-0456">Lyase</keyword>
<evidence type="ECO:0000256" key="6">
    <source>
        <dbReference type="ARBA" id="ARBA00049534"/>
    </source>
</evidence>
<evidence type="ECO:0000313" key="7">
    <source>
        <dbReference type="EMBL" id="SVA46448.1"/>
    </source>
</evidence>
<dbReference type="GO" id="GO:0005829">
    <property type="term" value="C:cytosol"/>
    <property type="evidence" value="ECO:0007669"/>
    <property type="project" value="TreeGrafter"/>
</dbReference>
<dbReference type="InterPro" id="IPR029062">
    <property type="entry name" value="Class_I_gatase-like"/>
</dbReference>
<dbReference type="PANTHER" id="PTHR31559:SF0">
    <property type="entry name" value="PYRIDOXAL 5'-PHOSPHATE SYNTHASE SUBUNIT SNO1-RELATED"/>
    <property type="match status" value="1"/>
</dbReference>
<dbReference type="GO" id="GO:1903600">
    <property type="term" value="C:glutaminase complex"/>
    <property type="evidence" value="ECO:0007669"/>
    <property type="project" value="TreeGrafter"/>
</dbReference>
<dbReference type="PANTHER" id="PTHR31559">
    <property type="entry name" value="PYRIDOXAL 5'-PHOSPHATE SYNTHASE SUBUNIT SNO"/>
    <property type="match status" value="1"/>
</dbReference>
<dbReference type="PROSITE" id="PS01236">
    <property type="entry name" value="PDXT_SNO_1"/>
    <property type="match status" value="1"/>
</dbReference>
<keyword evidence="3" id="KW-0378">Hydrolase</keyword>
<name>A0A381W394_9ZZZZ</name>
<gene>
    <name evidence="7" type="ORF">METZ01_LOCUS99302</name>
</gene>
<evidence type="ECO:0000256" key="2">
    <source>
        <dbReference type="ARBA" id="ARBA00012918"/>
    </source>
</evidence>
<comment type="similarity">
    <text evidence="1">Belongs to the glutaminase PdxT/SNO family.</text>
</comment>
<dbReference type="EMBL" id="UINC01010442">
    <property type="protein sequence ID" value="SVA46448.1"/>
    <property type="molecule type" value="Genomic_DNA"/>
</dbReference>
<reference evidence="7" key="1">
    <citation type="submission" date="2018-05" db="EMBL/GenBank/DDBJ databases">
        <authorList>
            <person name="Lanie J.A."/>
            <person name="Ng W.-L."/>
            <person name="Kazmierczak K.M."/>
            <person name="Andrzejewski T.M."/>
            <person name="Davidsen T.M."/>
            <person name="Wayne K.J."/>
            <person name="Tettelin H."/>
            <person name="Glass J.I."/>
            <person name="Rusch D."/>
            <person name="Podicherti R."/>
            <person name="Tsui H.-C.T."/>
            <person name="Winkler M.E."/>
        </authorList>
    </citation>
    <scope>NUCLEOTIDE SEQUENCE</scope>
</reference>
<dbReference type="PROSITE" id="PS51273">
    <property type="entry name" value="GATASE_TYPE_1"/>
    <property type="match status" value="1"/>
</dbReference>
<comment type="catalytic activity">
    <reaction evidence="6">
        <text>L-glutamine + H2O = L-glutamate + NH4(+)</text>
        <dbReference type="Rhea" id="RHEA:15889"/>
        <dbReference type="ChEBI" id="CHEBI:15377"/>
        <dbReference type="ChEBI" id="CHEBI:28938"/>
        <dbReference type="ChEBI" id="CHEBI:29985"/>
        <dbReference type="ChEBI" id="CHEBI:58359"/>
        <dbReference type="EC" id="3.5.1.2"/>
    </reaction>
</comment>
<dbReference type="SUPFAM" id="SSF52317">
    <property type="entry name" value="Class I glutamine amidotransferase-like"/>
    <property type="match status" value="1"/>
</dbReference>